<dbReference type="EC" id="2.7.13.3" evidence="2"/>
<evidence type="ECO:0000313" key="10">
    <source>
        <dbReference type="EMBL" id="OIN55571.1"/>
    </source>
</evidence>
<dbReference type="PANTHER" id="PTHR43547:SF2">
    <property type="entry name" value="HYBRID SIGNAL TRANSDUCTION HISTIDINE KINASE C"/>
    <property type="match status" value="1"/>
</dbReference>
<comment type="caution">
    <text evidence="6">Lacks conserved residue(s) required for the propagation of feature annotation.</text>
</comment>
<evidence type="ECO:0000256" key="6">
    <source>
        <dbReference type="PROSITE-ProRule" id="PRU00169"/>
    </source>
</evidence>
<comment type="catalytic activity">
    <reaction evidence="1">
        <text>ATP + protein L-histidine = ADP + protein N-phospho-L-histidine.</text>
        <dbReference type="EC" id="2.7.13.3"/>
    </reaction>
</comment>
<keyword evidence="7" id="KW-0472">Membrane</keyword>
<sequence length="1193" mass="136152">MKYSLCALQHSYKLLLLLILIYSRGLYAQIDTENPPFRFKIQHFGAEDGLPNRNVLAMGQDHQGFVWLGTLNGAYQYDGNQFKPPLKLNKLPKGEYYSREVSRVGLDRNGNLWLGSYTDTGPQCGKKYLLKAGQIQPKTFKEVFHKEDPFKNDCIKYYVRSESNIFNYLVTHVGNIYWHSGQGDFRKIGDVDNSGQNPCAPTLFETRQKTLLVSQRITGSSKGCTLFELDSTGKILQKFTLSDFFAPVWKSYDGTIYLCRVSGDKSYLLSSNFKSNNIFYKLNKKGDVSAFSAQIDTSISKLIANDPFFYYKSFYVYDSRNELFWFGYEKKLIAWHPKLGTVFNSQEIIMPEINSFSGVMIDKTGAIWIRTENGVILITLENRQFNRYLYTDKKLNSDSKKYTTRGMVQIGDKLIVNTHQILIVDIKSGKHQPLFKSKDSLRFFSGQQCPLLYDRNGSLWCAHNALSKIELSSLNLYAYNLASKSGICTTILPFNKEWFWLGHHYGLSRFNVKEKKVYPYTAYNQFDELSRNIINGFFPDQHAGGIWVPASSGLYLLDTLKGVIARYSTREKSPAFLPFDHFTFIHPDRIHKQVYWLATLGGGLIRWNRKSGEYKQYTTKDGLSDNTIYAIYEDKLGRLWLPSNNGLMSFQKDTHQLSIYHVGDGIADDEFNLFSHYQAPDGRLFLGGINGITAFYPDQIPVDTEVKSPLLLTVFQKLDMNTGNMVDYTSEYKENNHIHLTSGDRLFSLTFTLLDFRYLHDFRLWYRIEGWQDKWVMQNSREIRINGLPAGNYTLQVKAQINNGKWVTKHIDIPVYVDAPFYFRLWFILLCVMLCISLGILLSHLRNQQLQKDKELLEYEVSVRTEKIAKDKALIEQQANQLKVNAMLKSRFLANVSHEFRTPLTLIIGPIKYIAQKVTDSSSLQLLAAMERNAEQLLLLVNDLLSLSKTDSQQLTLNEQPVDLALLVKQTVIDTFLPQAQYAGIDLQVTGVDEPCLMLLDGEKLITVIRNLISNSLRFTQKGGRIEIHLSEDDKTAKIEVKDTGAGIHPDDLPHIFDRYFQTNQLDKSLQGGTGIGLAICREYCSLWGGAIAVVSEQGKGSTFFVTYPKRSLAATNEELAKVNNSTLKTQTSHVTLEPVYSSLVEVSAQPELRRTLLLVDDNPDVLLYLKTILSPAFRLIFARNGNEALTLL</sequence>
<dbReference type="InterPro" id="IPR013783">
    <property type="entry name" value="Ig-like_fold"/>
</dbReference>
<dbReference type="Gene3D" id="1.10.287.130">
    <property type="match status" value="1"/>
</dbReference>
<evidence type="ECO:0000256" key="2">
    <source>
        <dbReference type="ARBA" id="ARBA00012438"/>
    </source>
</evidence>
<evidence type="ECO:0000256" key="7">
    <source>
        <dbReference type="SAM" id="Phobius"/>
    </source>
</evidence>
<dbReference type="CDD" id="cd00082">
    <property type="entry name" value="HisKA"/>
    <property type="match status" value="1"/>
</dbReference>
<dbReference type="InterPro" id="IPR015943">
    <property type="entry name" value="WD40/YVTN_repeat-like_dom_sf"/>
</dbReference>
<dbReference type="SUPFAM" id="SSF63829">
    <property type="entry name" value="Calcium-dependent phosphotriesterase"/>
    <property type="match status" value="1"/>
</dbReference>
<feature type="non-terminal residue" evidence="10">
    <location>
        <position position="1193"/>
    </location>
</feature>
<keyword evidence="3" id="KW-0597">Phosphoprotein</keyword>
<gene>
    <name evidence="10" type="ORF">BLX24_29425</name>
</gene>
<proteinExistence type="predicted"/>
<evidence type="ECO:0000313" key="11">
    <source>
        <dbReference type="Proteomes" id="UP000181790"/>
    </source>
</evidence>
<dbReference type="Pfam" id="PF00512">
    <property type="entry name" value="HisKA"/>
    <property type="match status" value="1"/>
</dbReference>
<keyword evidence="4" id="KW-0808">Transferase</keyword>
<dbReference type="SMART" id="SM00388">
    <property type="entry name" value="HisKA"/>
    <property type="match status" value="1"/>
</dbReference>
<dbReference type="PROSITE" id="PS50109">
    <property type="entry name" value="HIS_KIN"/>
    <property type="match status" value="1"/>
</dbReference>
<evidence type="ECO:0000259" key="8">
    <source>
        <dbReference type="PROSITE" id="PS50109"/>
    </source>
</evidence>
<keyword evidence="7" id="KW-0812">Transmembrane</keyword>
<dbReference type="SUPFAM" id="SSF47384">
    <property type="entry name" value="Homodimeric domain of signal transducing histidine kinase"/>
    <property type="match status" value="1"/>
</dbReference>
<evidence type="ECO:0000256" key="3">
    <source>
        <dbReference type="ARBA" id="ARBA00022553"/>
    </source>
</evidence>
<feature type="domain" description="Histidine kinase" evidence="8">
    <location>
        <begin position="895"/>
        <end position="1112"/>
    </location>
</feature>
<dbReference type="Gene3D" id="2.60.40.10">
    <property type="entry name" value="Immunoglobulins"/>
    <property type="match status" value="1"/>
</dbReference>
<accession>A0A1S2VA16</accession>
<dbReference type="PROSITE" id="PS50110">
    <property type="entry name" value="RESPONSE_REGULATORY"/>
    <property type="match status" value="1"/>
</dbReference>
<dbReference type="FunFam" id="3.30.565.10:FF:000006">
    <property type="entry name" value="Sensor histidine kinase WalK"/>
    <property type="match status" value="1"/>
</dbReference>
<dbReference type="InterPro" id="IPR036097">
    <property type="entry name" value="HisK_dim/P_sf"/>
</dbReference>
<dbReference type="OrthoDB" id="9797097at2"/>
<dbReference type="InterPro" id="IPR003594">
    <property type="entry name" value="HATPase_dom"/>
</dbReference>
<dbReference type="SMART" id="SM00387">
    <property type="entry name" value="HATPase_c"/>
    <property type="match status" value="1"/>
</dbReference>
<evidence type="ECO:0000259" key="9">
    <source>
        <dbReference type="PROSITE" id="PS50110"/>
    </source>
</evidence>
<dbReference type="Gene3D" id="3.30.565.10">
    <property type="entry name" value="Histidine kinase-like ATPase, C-terminal domain"/>
    <property type="match status" value="1"/>
</dbReference>
<dbReference type="InterPro" id="IPR003661">
    <property type="entry name" value="HisK_dim/P_dom"/>
</dbReference>
<keyword evidence="5" id="KW-0418">Kinase</keyword>
<evidence type="ECO:0000256" key="4">
    <source>
        <dbReference type="ARBA" id="ARBA00022679"/>
    </source>
</evidence>
<dbReference type="AlphaFoldDB" id="A0A1S2VA16"/>
<dbReference type="RefSeq" id="WP_071506800.1">
    <property type="nucleotide sequence ID" value="NZ_MORL01000063.1"/>
</dbReference>
<dbReference type="GO" id="GO:0000155">
    <property type="term" value="F:phosphorelay sensor kinase activity"/>
    <property type="evidence" value="ECO:0007669"/>
    <property type="project" value="InterPro"/>
</dbReference>
<feature type="domain" description="Response regulatory" evidence="9">
    <location>
        <begin position="1156"/>
        <end position="1193"/>
    </location>
</feature>
<dbReference type="InterPro" id="IPR004358">
    <property type="entry name" value="Sig_transdc_His_kin-like_C"/>
</dbReference>
<protein>
    <recommendedName>
        <fullName evidence="2">histidine kinase</fullName>
        <ecNumber evidence="2">2.7.13.3</ecNumber>
    </recommendedName>
</protein>
<dbReference type="Gene3D" id="2.130.10.10">
    <property type="entry name" value="YVTN repeat-like/Quinoprotein amine dehydrogenase"/>
    <property type="match status" value="3"/>
</dbReference>
<dbReference type="InterPro" id="IPR001789">
    <property type="entry name" value="Sig_transdc_resp-reg_receiver"/>
</dbReference>
<comment type="caution">
    <text evidence="10">The sequence shown here is derived from an EMBL/GenBank/DDBJ whole genome shotgun (WGS) entry which is preliminary data.</text>
</comment>
<reference evidence="10 11" key="1">
    <citation type="submission" date="2016-10" db="EMBL/GenBank/DDBJ databases">
        <title>Arsenicibacter rosenii gen. nov., sp. nov., an efficient arsenic-methylating bacterium isolated from an arsenic-contaminated paddy soil.</title>
        <authorList>
            <person name="Huang K."/>
        </authorList>
    </citation>
    <scope>NUCLEOTIDE SEQUENCE [LARGE SCALE GENOMIC DNA]</scope>
    <source>
        <strain evidence="10 11">SM-1</strain>
    </source>
</reference>
<dbReference type="SUPFAM" id="SSF55874">
    <property type="entry name" value="ATPase domain of HSP90 chaperone/DNA topoisomerase II/histidine kinase"/>
    <property type="match status" value="1"/>
</dbReference>
<dbReference type="EMBL" id="MORL01000063">
    <property type="protein sequence ID" value="OIN55571.1"/>
    <property type="molecule type" value="Genomic_DNA"/>
</dbReference>
<dbReference type="PANTHER" id="PTHR43547">
    <property type="entry name" value="TWO-COMPONENT HISTIDINE KINASE"/>
    <property type="match status" value="1"/>
</dbReference>
<dbReference type="Pfam" id="PF07494">
    <property type="entry name" value="Reg_prop"/>
    <property type="match status" value="2"/>
</dbReference>
<keyword evidence="7" id="KW-1133">Transmembrane helix</keyword>
<evidence type="ECO:0000256" key="1">
    <source>
        <dbReference type="ARBA" id="ARBA00000085"/>
    </source>
</evidence>
<name>A0A1S2VA16_9BACT</name>
<dbReference type="InterPro" id="IPR011110">
    <property type="entry name" value="Reg_prop"/>
</dbReference>
<dbReference type="Proteomes" id="UP000181790">
    <property type="component" value="Unassembled WGS sequence"/>
</dbReference>
<dbReference type="Pfam" id="PF02518">
    <property type="entry name" value="HATPase_c"/>
    <property type="match status" value="1"/>
</dbReference>
<dbReference type="InterPro" id="IPR011123">
    <property type="entry name" value="Y_Y_Y"/>
</dbReference>
<keyword evidence="11" id="KW-1185">Reference proteome</keyword>
<dbReference type="InterPro" id="IPR036890">
    <property type="entry name" value="HATPase_C_sf"/>
</dbReference>
<dbReference type="Pfam" id="PF07495">
    <property type="entry name" value="Y_Y_Y"/>
    <property type="match status" value="1"/>
</dbReference>
<dbReference type="PRINTS" id="PR00344">
    <property type="entry name" value="BCTRLSENSOR"/>
</dbReference>
<dbReference type="InterPro" id="IPR005467">
    <property type="entry name" value="His_kinase_dom"/>
</dbReference>
<evidence type="ECO:0000256" key="5">
    <source>
        <dbReference type="ARBA" id="ARBA00022777"/>
    </source>
</evidence>
<organism evidence="10 11">
    <name type="scientific">Arsenicibacter rosenii</name>
    <dbReference type="NCBI Taxonomy" id="1750698"/>
    <lineage>
        <taxon>Bacteria</taxon>
        <taxon>Pseudomonadati</taxon>
        <taxon>Bacteroidota</taxon>
        <taxon>Cytophagia</taxon>
        <taxon>Cytophagales</taxon>
        <taxon>Spirosomataceae</taxon>
        <taxon>Arsenicibacter</taxon>
    </lineage>
</organism>
<feature type="transmembrane region" description="Helical" evidence="7">
    <location>
        <begin position="821"/>
        <end position="842"/>
    </location>
</feature>